<gene>
    <name evidence="3" type="ORF">SAMN05444171_2435</name>
</gene>
<dbReference type="EMBL" id="FNTI01000001">
    <property type="protein sequence ID" value="SEC85969.1"/>
    <property type="molecule type" value="Genomic_DNA"/>
</dbReference>
<dbReference type="OrthoDB" id="4750277at2"/>
<sequence length="329" mass="36519">MPNLPWYVYAMLLAPLALILVVAAYKALQVRAAREWPSAPGKVVISNSEVRDVRVLDDSREIGHRFEERNFANIVYEYTVRGKVLRNNRVSIGEDRGNFEVAETIAKYPAGMAVTVFYNPLHPNEAVLERDLPKGLWGCLGIGTAVVLAIVFGGVFGLNRFSEFLSARLADPKVSPLVMAFGAFGVVIALFALVMQKQQRLAMKWPVVSGTVQMSDVEQYRAAPSEQGSRGAMMYQRQVSYAYRFNDVDYTAIEARFATGSNSTSGWLMRKFMTAYQDGSVVKVYVNPLNPSEATLNPRTSFAWVLWLLAAGFAGVTYYTAVHGWAENS</sequence>
<feature type="transmembrane region" description="Helical" evidence="1">
    <location>
        <begin position="6"/>
        <end position="25"/>
    </location>
</feature>
<feature type="transmembrane region" description="Helical" evidence="1">
    <location>
        <begin position="302"/>
        <end position="321"/>
    </location>
</feature>
<feature type="domain" description="DUF3592" evidence="2">
    <location>
        <begin position="40"/>
        <end position="132"/>
    </location>
</feature>
<evidence type="ECO:0000313" key="4">
    <source>
        <dbReference type="Proteomes" id="UP000183208"/>
    </source>
</evidence>
<feature type="transmembrane region" description="Helical" evidence="1">
    <location>
        <begin position="177"/>
        <end position="195"/>
    </location>
</feature>
<name>A0A1H4VXW2_9BRAD</name>
<keyword evidence="1" id="KW-0472">Membrane</keyword>
<dbReference type="RefSeq" id="WP_074819244.1">
    <property type="nucleotide sequence ID" value="NZ_FNTI01000001.1"/>
</dbReference>
<reference evidence="3 4" key="1">
    <citation type="submission" date="2016-10" db="EMBL/GenBank/DDBJ databases">
        <authorList>
            <person name="de Groot N.N."/>
        </authorList>
    </citation>
    <scope>NUCLEOTIDE SEQUENCE [LARGE SCALE GENOMIC DNA]</scope>
    <source>
        <strain evidence="3 4">GAS522</strain>
    </source>
</reference>
<keyword evidence="1" id="KW-0812">Transmembrane</keyword>
<dbReference type="Proteomes" id="UP000183208">
    <property type="component" value="Unassembled WGS sequence"/>
</dbReference>
<proteinExistence type="predicted"/>
<dbReference type="InterPro" id="IPR021994">
    <property type="entry name" value="DUF3592"/>
</dbReference>
<evidence type="ECO:0000256" key="1">
    <source>
        <dbReference type="SAM" id="Phobius"/>
    </source>
</evidence>
<dbReference type="AlphaFoldDB" id="A0A1H4VXW2"/>
<feature type="transmembrane region" description="Helical" evidence="1">
    <location>
        <begin position="136"/>
        <end position="157"/>
    </location>
</feature>
<evidence type="ECO:0000259" key="2">
    <source>
        <dbReference type="Pfam" id="PF12158"/>
    </source>
</evidence>
<organism evidence="3 4">
    <name type="scientific">Bradyrhizobium lablabi</name>
    <dbReference type="NCBI Taxonomy" id="722472"/>
    <lineage>
        <taxon>Bacteria</taxon>
        <taxon>Pseudomonadati</taxon>
        <taxon>Pseudomonadota</taxon>
        <taxon>Alphaproteobacteria</taxon>
        <taxon>Hyphomicrobiales</taxon>
        <taxon>Nitrobacteraceae</taxon>
        <taxon>Bradyrhizobium</taxon>
    </lineage>
</organism>
<accession>A0A1H4VXW2</accession>
<feature type="domain" description="DUF3592" evidence="2">
    <location>
        <begin position="225"/>
        <end position="299"/>
    </location>
</feature>
<protein>
    <recommendedName>
        <fullName evidence="2">DUF3592 domain-containing protein</fullName>
    </recommendedName>
</protein>
<evidence type="ECO:0000313" key="3">
    <source>
        <dbReference type="EMBL" id="SEC85969.1"/>
    </source>
</evidence>
<dbReference type="Pfam" id="PF12158">
    <property type="entry name" value="DUF3592"/>
    <property type="match status" value="2"/>
</dbReference>
<keyword evidence="1" id="KW-1133">Transmembrane helix</keyword>